<proteinExistence type="predicted"/>
<dbReference type="InterPro" id="IPR011990">
    <property type="entry name" value="TPR-like_helical_dom_sf"/>
</dbReference>
<dbReference type="GO" id="GO:0101031">
    <property type="term" value="C:protein folding chaperone complex"/>
    <property type="evidence" value="ECO:0007669"/>
    <property type="project" value="TreeGrafter"/>
</dbReference>
<dbReference type="InterPro" id="IPR019734">
    <property type="entry name" value="TPR_rpt"/>
</dbReference>
<reference evidence="4" key="1">
    <citation type="submission" date="2021-01" db="EMBL/GenBank/DDBJ databases">
        <authorList>
            <person name="Corre E."/>
            <person name="Pelletier E."/>
            <person name="Niang G."/>
            <person name="Scheremetjew M."/>
            <person name="Finn R."/>
            <person name="Kale V."/>
            <person name="Holt S."/>
            <person name="Cochrane G."/>
            <person name="Meng A."/>
            <person name="Brown T."/>
            <person name="Cohen L."/>
        </authorList>
    </citation>
    <scope>NUCLEOTIDE SEQUENCE</scope>
    <source>
        <strain evidence="4">Isolate 1302-5</strain>
    </source>
</reference>
<feature type="repeat" description="TPR" evidence="2">
    <location>
        <begin position="71"/>
        <end position="104"/>
    </location>
</feature>
<keyword evidence="1 2" id="KW-0802">TPR repeat</keyword>
<organism evidence="4">
    <name type="scientific">Odontella aurita</name>
    <dbReference type="NCBI Taxonomy" id="265563"/>
    <lineage>
        <taxon>Eukaryota</taxon>
        <taxon>Sar</taxon>
        <taxon>Stramenopiles</taxon>
        <taxon>Ochrophyta</taxon>
        <taxon>Bacillariophyta</taxon>
        <taxon>Mediophyceae</taxon>
        <taxon>Biddulphiophycidae</taxon>
        <taxon>Eupodiscales</taxon>
        <taxon>Odontellaceae</taxon>
        <taxon>Odontella</taxon>
    </lineage>
</organism>
<evidence type="ECO:0008006" key="5">
    <source>
        <dbReference type="Google" id="ProtNLM"/>
    </source>
</evidence>
<name>A0A7S4K745_9STRA</name>
<evidence type="ECO:0000256" key="2">
    <source>
        <dbReference type="PROSITE-ProRule" id="PRU00339"/>
    </source>
</evidence>
<sequence length="927" mass="98830">MSRYSVDYSHWSDSKYVPDDEATREEIEERRRTEKERNSAQFEKANRGFCEQFKRDAKEREERRREKEDEARALRLKGNVRYKKGNYEGALGVYLRALAAEPYSLPVLSNLSLTCSKLGWWDDSLEYSDRAVHVSRGGRNGIADGPDRAAARAKALYRRAAANAALGRRGDALRDLDACLALDPRNEEAAGRRAAALRDAEEERAEERVRDAMKMILGTSGEPPRCGEGASPGLSEAVIGPASAADAEAYVERDPTLLYQKVMKCVMCGDGDSDGAALRNICGAIDSIMEELRRGGPGARLSCIPSLGDGIARNADAFQSVPAGLRLADNTAAAGATPADLLCLILRLRPLARAYLRTSGYLAQLCQDAAGSDEGAAKAVRPSNDKAVRPSNDEAGGYEFSMDRCLRYHILAEAIQDEGRSRDVLAEHEVLSAAIASASLKCKELSGETGCGDSAAALGLCLSTLSLSSAYLEGSAGRDGSRILGVGQVKELVWTISCVLEFSSKGDRKGPPHHSKTERTEGLSICADLVSTLIACKSTLAALGKLFRDTTFPGEPNLGLVENLARGIVSGSASRSDVRRSIVSALVQLSTMVELHPHFQNAIVGGGGSSPIGVLLALAKSYKSETVETREIALLALCNALAGVQTGSTSESADGQRDMIFEDICRNNGLGVLSELIVSSSSDVASPAIKDRASAALSLCVSSVGAVSMLNRDADIGRKLRREYERTVSDPLFSSPPASSSSVPSYDPVSHGDIAVNLARILAALEQPRISGDGDGGAVSSSWLLISVLPRPRKDSCGRVTAGSICRPPAPHEVGSALALAVQSASFLGNVLKLLISTLDSPDGRLLDSRERRNQLLERTVCLLANSGLGGRSAEGGLHPSATKNAMIVLAKLVRNSGKRDPGMMQRARELRGMEIMREMGRRAGMV</sequence>
<gene>
    <name evidence="4" type="ORF">OAUR00152_LOCUS40331</name>
</gene>
<dbReference type="PANTHER" id="PTHR46423:SF1">
    <property type="entry name" value="RNA POLYMERASE II-ASSOCIATED PROTEIN 3"/>
    <property type="match status" value="1"/>
</dbReference>
<accession>A0A7S4K745</accession>
<evidence type="ECO:0000313" key="4">
    <source>
        <dbReference type="EMBL" id="CAE2285867.1"/>
    </source>
</evidence>
<dbReference type="Gene3D" id="1.25.40.10">
    <property type="entry name" value="Tetratricopeptide repeat domain"/>
    <property type="match status" value="1"/>
</dbReference>
<dbReference type="PANTHER" id="PTHR46423">
    <property type="entry name" value="RNA POLYMERASE II-ASSOCIATED PROTEIN 3"/>
    <property type="match status" value="1"/>
</dbReference>
<feature type="compositionally biased region" description="Basic and acidic residues" evidence="3">
    <location>
        <begin position="24"/>
        <end position="38"/>
    </location>
</feature>
<dbReference type="SUPFAM" id="SSF48452">
    <property type="entry name" value="TPR-like"/>
    <property type="match status" value="1"/>
</dbReference>
<protein>
    <recommendedName>
        <fullName evidence="5">Protein unc-45 homolog B</fullName>
    </recommendedName>
</protein>
<evidence type="ECO:0000256" key="3">
    <source>
        <dbReference type="SAM" id="MobiDB-lite"/>
    </source>
</evidence>
<dbReference type="SMART" id="SM00028">
    <property type="entry name" value="TPR"/>
    <property type="match status" value="2"/>
</dbReference>
<evidence type="ECO:0000256" key="1">
    <source>
        <dbReference type="ARBA" id="ARBA00022803"/>
    </source>
</evidence>
<dbReference type="PROSITE" id="PS50005">
    <property type="entry name" value="TPR"/>
    <property type="match status" value="1"/>
</dbReference>
<dbReference type="InterPro" id="IPR051966">
    <property type="entry name" value="RPAP3"/>
</dbReference>
<dbReference type="EMBL" id="HBKQ01059034">
    <property type="protein sequence ID" value="CAE2285867.1"/>
    <property type="molecule type" value="Transcribed_RNA"/>
</dbReference>
<dbReference type="AlphaFoldDB" id="A0A7S4K745"/>
<feature type="region of interest" description="Disordered" evidence="3">
    <location>
        <begin position="1"/>
        <end position="51"/>
    </location>
</feature>